<comment type="caution">
    <text evidence="1">The sequence shown here is derived from an EMBL/GenBank/DDBJ whole genome shotgun (WGS) entry which is preliminary data.</text>
</comment>
<proteinExistence type="predicted"/>
<evidence type="ECO:0000313" key="1">
    <source>
        <dbReference type="EMBL" id="CAG8766348.1"/>
    </source>
</evidence>
<evidence type="ECO:0000313" key="2">
    <source>
        <dbReference type="Proteomes" id="UP000789920"/>
    </source>
</evidence>
<feature type="non-terminal residue" evidence="1">
    <location>
        <position position="97"/>
    </location>
</feature>
<protein>
    <submittedName>
        <fullName evidence="1">30603_t:CDS:1</fullName>
    </submittedName>
</protein>
<gene>
    <name evidence="1" type="ORF">RPERSI_LOCUS15843</name>
</gene>
<accession>A0ACA9QVR6</accession>
<dbReference type="Proteomes" id="UP000789920">
    <property type="component" value="Unassembled WGS sequence"/>
</dbReference>
<sequence>MTQSELSENLDSLALWQEFAKDKIARVIRYSGENYLIGIPTRDELVARNDEGLTSTLNNKIANHLDIPFMLVNIEEAKEYINQIPYYILHLYRYLIN</sequence>
<keyword evidence="2" id="KW-1185">Reference proteome</keyword>
<dbReference type="EMBL" id="CAJVQC010038502">
    <property type="protein sequence ID" value="CAG8766348.1"/>
    <property type="molecule type" value="Genomic_DNA"/>
</dbReference>
<name>A0ACA9QVR6_9GLOM</name>
<organism evidence="1 2">
    <name type="scientific">Racocetra persica</name>
    <dbReference type="NCBI Taxonomy" id="160502"/>
    <lineage>
        <taxon>Eukaryota</taxon>
        <taxon>Fungi</taxon>
        <taxon>Fungi incertae sedis</taxon>
        <taxon>Mucoromycota</taxon>
        <taxon>Glomeromycotina</taxon>
        <taxon>Glomeromycetes</taxon>
        <taxon>Diversisporales</taxon>
        <taxon>Gigasporaceae</taxon>
        <taxon>Racocetra</taxon>
    </lineage>
</organism>
<reference evidence="1" key="1">
    <citation type="submission" date="2021-06" db="EMBL/GenBank/DDBJ databases">
        <authorList>
            <person name="Kallberg Y."/>
            <person name="Tangrot J."/>
            <person name="Rosling A."/>
        </authorList>
    </citation>
    <scope>NUCLEOTIDE SEQUENCE</scope>
    <source>
        <strain evidence="1">MA461A</strain>
    </source>
</reference>